<dbReference type="RefSeq" id="WP_079440341.1">
    <property type="nucleotide sequence ID" value="NZ_MZGT01000034.1"/>
</dbReference>
<dbReference type="STRING" id="225345.CLCHR_27020"/>
<evidence type="ECO:0000256" key="1">
    <source>
        <dbReference type="ARBA" id="ARBA00008520"/>
    </source>
</evidence>
<dbReference type="SUPFAM" id="SSF53850">
    <property type="entry name" value="Periplasmic binding protein-like II"/>
    <property type="match status" value="1"/>
</dbReference>
<dbReference type="EMBL" id="QXDJ01000001">
    <property type="protein sequence ID" value="RII36277.1"/>
    <property type="molecule type" value="Genomic_DNA"/>
</dbReference>
<protein>
    <submittedName>
        <fullName evidence="6">Extracellular solute-binding protein</fullName>
    </submittedName>
    <submittedName>
        <fullName evidence="5">Multiple sugar-binding protein</fullName>
    </submittedName>
</protein>
<gene>
    <name evidence="5" type="primary">msmE_6</name>
    <name evidence="5" type="ORF">CLCHR_27020</name>
    <name evidence="6" type="ORF">D2A34_02530</name>
</gene>
<keyword evidence="7" id="KW-1185">Reference proteome</keyword>
<dbReference type="GO" id="GO:0055085">
    <property type="term" value="P:transmembrane transport"/>
    <property type="evidence" value="ECO:0007669"/>
    <property type="project" value="InterPro"/>
</dbReference>
<organism evidence="5 7">
    <name type="scientific">Clostridium chromiireducens</name>
    <dbReference type="NCBI Taxonomy" id="225345"/>
    <lineage>
        <taxon>Bacteria</taxon>
        <taxon>Bacillati</taxon>
        <taxon>Bacillota</taxon>
        <taxon>Clostridia</taxon>
        <taxon>Eubacteriales</taxon>
        <taxon>Clostridiaceae</taxon>
        <taxon>Clostridium</taxon>
    </lineage>
</organism>
<dbReference type="InterPro" id="IPR006059">
    <property type="entry name" value="SBP"/>
</dbReference>
<dbReference type="AlphaFoldDB" id="A0A1V4IMG3"/>
<evidence type="ECO:0000313" key="5">
    <source>
        <dbReference type="EMBL" id="OPJ61034.1"/>
    </source>
</evidence>
<sequence>MKKSKLVSILTTAVLTVSLLAGCGSSGGSSTGDKGSSGKNVKITFLNTKGEIATQLEDATKSFTKENPNITVDIVQAGAGESPFQKVSSMYAAGNAPSLSMLDPNDIPKFADKFADLSSEKWAKDASEGALDAAKIDGKQVGFPLSIEGFGLIYNKTVLDKAGVDPTTIKTTKDLEAAFQKIQGIGVSPMVLSPMDWSLGAHFLPIAYLDQSKEAGAADKFVQDIKAGKVDLSSNAVFNGVMTTFDVLKANNIDKSAPLAGTYEKAPEYLGTGKAAFWFMGNWAWPQIKEFDQANGQYGFIPVPVSNNADDYGNSQIYAGPAKFIGVDTKNNDADQQAAAKKFLEWLVYSDNGQDFLVNKASLIPAFSNVKLEIADPLGKSIKKYVESKKVIAPMTTLPGDHWAQVGGSMQKYLDGKSDKAALATDIQNYWKNVK</sequence>
<dbReference type="InterPro" id="IPR006061">
    <property type="entry name" value="SBP_1_CS"/>
</dbReference>
<evidence type="ECO:0000256" key="3">
    <source>
        <dbReference type="ARBA" id="ARBA00022729"/>
    </source>
</evidence>
<accession>A0A1V4IMG3</accession>
<feature type="signal peptide" evidence="4">
    <location>
        <begin position="1"/>
        <end position="21"/>
    </location>
</feature>
<evidence type="ECO:0000256" key="2">
    <source>
        <dbReference type="ARBA" id="ARBA00022448"/>
    </source>
</evidence>
<dbReference type="PANTHER" id="PTHR43649">
    <property type="entry name" value="ARABINOSE-BINDING PROTEIN-RELATED"/>
    <property type="match status" value="1"/>
</dbReference>
<keyword evidence="2" id="KW-0813">Transport</keyword>
<feature type="chain" id="PRO_5038220939" evidence="4">
    <location>
        <begin position="22"/>
        <end position="435"/>
    </location>
</feature>
<dbReference type="EMBL" id="MZGT01000034">
    <property type="protein sequence ID" value="OPJ61034.1"/>
    <property type="molecule type" value="Genomic_DNA"/>
</dbReference>
<evidence type="ECO:0000256" key="4">
    <source>
        <dbReference type="SAM" id="SignalP"/>
    </source>
</evidence>
<dbReference type="Pfam" id="PF01547">
    <property type="entry name" value="SBP_bac_1"/>
    <property type="match status" value="1"/>
</dbReference>
<reference evidence="6 8" key="2">
    <citation type="submission" date="2018-08" db="EMBL/GenBank/DDBJ databases">
        <title>Genome of Clostridium chromiireducens C1, DSM12136.</title>
        <authorList>
            <person name="Xing M."/>
            <person name="Wei Y."/>
            <person name="Ang E.L."/>
            <person name="Zhao H."/>
            <person name="Zhang Y."/>
        </authorList>
    </citation>
    <scope>NUCLEOTIDE SEQUENCE [LARGE SCALE GENOMIC DNA]</scope>
    <source>
        <strain evidence="6 8">C1</strain>
    </source>
</reference>
<dbReference type="PANTHER" id="PTHR43649:SF34">
    <property type="entry name" value="ABC TRANSPORTER PERIPLASMIC-BINDING PROTEIN YCJN-RELATED"/>
    <property type="match status" value="1"/>
</dbReference>
<evidence type="ECO:0000313" key="7">
    <source>
        <dbReference type="Proteomes" id="UP000191056"/>
    </source>
</evidence>
<evidence type="ECO:0000313" key="6">
    <source>
        <dbReference type="EMBL" id="RII36277.1"/>
    </source>
</evidence>
<dbReference type="Proteomes" id="UP000191056">
    <property type="component" value="Unassembled WGS sequence"/>
</dbReference>
<comment type="similarity">
    <text evidence="1">Belongs to the bacterial solute-binding protein 1 family.</text>
</comment>
<dbReference type="OrthoDB" id="9763054at2"/>
<dbReference type="InterPro" id="IPR050490">
    <property type="entry name" value="Bact_solute-bd_prot1"/>
</dbReference>
<evidence type="ECO:0000313" key="8">
    <source>
        <dbReference type="Proteomes" id="UP000265930"/>
    </source>
</evidence>
<dbReference type="Proteomes" id="UP000265930">
    <property type="component" value="Unassembled WGS sequence"/>
</dbReference>
<proteinExistence type="inferred from homology"/>
<dbReference type="Gene3D" id="3.40.190.10">
    <property type="entry name" value="Periplasmic binding protein-like II"/>
    <property type="match status" value="2"/>
</dbReference>
<name>A0A1V4IMG3_9CLOT</name>
<keyword evidence="3 4" id="KW-0732">Signal</keyword>
<reference evidence="5 7" key="1">
    <citation type="submission" date="2017-03" db="EMBL/GenBank/DDBJ databases">
        <title>Genome sequence of Clostridium chromiireducens DSM 23318.</title>
        <authorList>
            <person name="Poehlein A."/>
            <person name="Daniel R."/>
        </authorList>
    </citation>
    <scope>NUCLEOTIDE SEQUENCE [LARGE SCALE GENOMIC DNA]</scope>
    <source>
        <strain evidence="5 7">DSM 23318</strain>
    </source>
</reference>
<dbReference type="PROSITE" id="PS01037">
    <property type="entry name" value="SBP_BACTERIAL_1"/>
    <property type="match status" value="1"/>
</dbReference>
<comment type="caution">
    <text evidence="5">The sequence shown here is derived from an EMBL/GenBank/DDBJ whole genome shotgun (WGS) entry which is preliminary data.</text>
</comment>
<dbReference type="PROSITE" id="PS51257">
    <property type="entry name" value="PROKAR_LIPOPROTEIN"/>
    <property type="match status" value="1"/>
</dbReference>